<dbReference type="SUPFAM" id="SSF48179">
    <property type="entry name" value="6-phosphogluconate dehydrogenase C-terminal domain-like"/>
    <property type="match status" value="1"/>
</dbReference>
<accession>A0A1X7NXW7</accession>
<dbReference type="InterPro" id="IPR006115">
    <property type="entry name" value="6PGDH_NADP-bd"/>
</dbReference>
<name>A0A1X7NXW7_9MICO</name>
<dbReference type="GO" id="GO:0051287">
    <property type="term" value="F:NAD binding"/>
    <property type="evidence" value="ECO:0007669"/>
    <property type="project" value="InterPro"/>
</dbReference>
<keyword evidence="2" id="KW-0560">Oxidoreductase</keyword>
<dbReference type="Gene3D" id="1.10.1040.10">
    <property type="entry name" value="N-(1-d-carboxylethyl)-l-norvaline Dehydrogenase, domain 2"/>
    <property type="match status" value="1"/>
</dbReference>
<gene>
    <name evidence="7" type="ORF">SAMN06295885_2060</name>
</gene>
<dbReference type="Proteomes" id="UP000193711">
    <property type="component" value="Unassembled WGS sequence"/>
</dbReference>
<dbReference type="GO" id="GO:0016491">
    <property type="term" value="F:oxidoreductase activity"/>
    <property type="evidence" value="ECO:0007669"/>
    <property type="project" value="UniProtKB-KW"/>
</dbReference>
<evidence type="ECO:0000256" key="1">
    <source>
        <dbReference type="ARBA" id="ARBA00009080"/>
    </source>
</evidence>
<comment type="similarity">
    <text evidence="1">Belongs to the HIBADH-related family.</text>
</comment>
<dbReference type="Pfam" id="PF14833">
    <property type="entry name" value="NAD_binding_11"/>
    <property type="match status" value="1"/>
</dbReference>
<feature type="domain" description="6-phosphogluconate dehydrogenase NADP-binding" evidence="5">
    <location>
        <begin position="4"/>
        <end position="157"/>
    </location>
</feature>
<keyword evidence="3" id="KW-0520">NAD</keyword>
<protein>
    <submittedName>
        <fullName evidence="7">3-hydroxyisobutyrate dehydrogenase</fullName>
    </submittedName>
</protein>
<sequence length="312" mass="32246">MSRRIGILGYGRMGAPVARRLHRHGFDVTVSDIDEGALERARAEGLPTAPDGGALAARSDTLITVLPGPIECRDALTGADGALGALAPGGVWLDFTSNDPRSVSALVVEAAGRGVGSVAAPMRGGPADAAAGTLGFYLAGEPAEVREVSGILTALGHDGSATVVQTDPALGHVAKLIANTLWFGQVIAVTEVLLLGRALGWDPSALHAALLESPGASAFLERHAPSILAGDPLPDFSLGRVVEELETVLRLAEEAGTPHETIELVTRLHREALASFGDVDGELLAAALLEERAGRPLSADVPSRRDTRTEAR</sequence>
<dbReference type="InterPro" id="IPR015815">
    <property type="entry name" value="HIBADH-related"/>
</dbReference>
<evidence type="ECO:0000259" key="6">
    <source>
        <dbReference type="Pfam" id="PF14833"/>
    </source>
</evidence>
<dbReference type="RefSeq" id="WP_165759589.1">
    <property type="nucleotide sequence ID" value="NZ_FXBM01000002.1"/>
</dbReference>
<evidence type="ECO:0000256" key="3">
    <source>
        <dbReference type="ARBA" id="ARBA00023027"/>
    </source>
</evidence>
<feature type="active site" evidence="4">
    <location>
        <position position="175"/>
    </location>
</feature>
<proteinExistence type="inferred from homology"/>
<dbReference type="Gene3D" id="3.40.50.720">
    <property type="entry name" value="NAD(P)-binding Rossmann-like Domain"/>
    <property type="match status" value="1"/>
</dbReference>
<dbReference type="InterPro" id="IPR036291">
    <property type="entry name" value="NAD(P)-bd_dom_sf"/>
</dbReference>
<evidence type="ECO:0000313" key="7">
    <source>
        <dbReference type="EMBL" id="SMH42798.1"/>
    </source>
</evidence>
<evidence type="ECO:0000259" key="5">
    <source>
        <dbReference type="Pfam" id="PF03446"/>
    </source>
</evidence>
<reference evidence="8" key="1">
    <citation type="submission" date="2017-04" db="EMBL/GenBank/DDBJ databases">
        <authorList>
            <person name="Varghese N."/>
            <person name="Submissions S."/>
        </authorList>
    </citation>
    <scope>NUCLEOTIDE SEQUENCE [LARGE SCALE GENOMIC DNA]</scope>
    <source>
        <strain evidence="8">VKM Ac-2121</strain>
    </source>
</reference>
<dbReference type="AlphaFoldDB" id="A0A1X7NXW7"/>
<evidence type="ECO:0000313" key="8">
    <source>
        <dbReference type="Proteomes" id="UP000193711"/>
    </source>
</evidence>
<dbReference type="Pfam" id="PF03446">
    <property type="entry name" value="NAD_binding_2"/>
    <property type="match status" value="1"/>
</dbReference>
<dbReference type="InterPro" id="IPR029154">
    <property type="entry name" value="HIBADH-like_NADP-bd"/>
</dbReference>
<dbReference type="PANTHER" id="PTHR43060:SF15">
    <property type="entry name" value="3-HYDROXYISOBUTYRATE DEHYDROGENASE-LIKE 1, MITOCHONDRIAL-RELATED"/>
    <property type="match status" value="1"/>
</dbReference>
<organism evidence="7 8">
    <name type="scientific">Rathayibacter oskolensis</name>
    <dbReference type="NCBI Taxonomy" id="1891671"/>
    <lineage>
        <taxon>Bacteria</taxon>
        <taxon>Bacillati</taxon>
        <taxon>Actinomycetota</taxon>
        <taxon>Actinomycetes</taxon>
        <taxon>Micrococcales</taxon>
        <taxon>Microbacteriaceae</taxon>
        <taxon>Rathayibacter</taxon>
    </lineage>
</organism>
<evidence type="ECO:0000256" key="4">
    <source>
        <dbReference type="PIRSR" id="PIRSR000103-1"/>
    </source>
</evidence>
<dbReference type="SUPFAM" id="SSF51735">
    <property type="entry name" value="NAD(P)-binding Rossmann-fold domains"/>
    <property type="match status" value="1"/>
</dbReference>
<evidence type="ECO:0000256" key="2">
    <source>
        <dbReference type="ARBA" id="ARBA00023002"/>
    </source>
</evidence>
<dbReference type="STRING" id="1891671.SAMN06295885_2060"/>
<keyword evidence="8" id="KW-1185">Reference proteome</keyword>
<dbReference type="PIRSF" id="PIRSF000103">
    <property type="entry name" value="HIBADH"/>
    <property type="match status" value="1"/>
</dbReference>
<dbReference type="InterPro" id="IPR013328">
    <property type="entry name" value="6PGD_dom2"/>
</dbReference>
<dbReference type="PANTHER" id="PTHR43060">
    <property type="entry name" value="3-HYDROXYISOBUTYRATE DEHYDROGENASE-LIKE 1, MITOCHONDRIAL-RELATED"/>
    <property type="match status" value="1"/>
</dbReference>
<dbReference type="InterPro" id="IPR008927">
    <property type="entry name" value="6-PGluconate_DH-like_C_sf"/>
</dbReference>
<dbReference type="EMBL" id="FXBM01000002">
    <property type="protein sequence ID" value="SMH42798.1"/>
    <property type="molecule type" value="Genomic_DNA"/>
</dbReference>
<dbReference type="GO" id="GO:0050661">
    <property type="term" value="F:NADP binding"/>
    <property type="evidence" value="ECO:0007669"/>
    <property type="project" value="InterPro"/>
</dbReference>
<feature type="domain" description="3-hydroxyisobutyrate dehydrogenase-like NAD-binding" evidence="6">
    <location>
        <begin position="171"/>
        <end position="278"/>
    </location>
</feature>